<feature type="domain" description="AAA-ATPase-like" evidence="1">
    <location>
        <begin position="6"/>
        <end position="227"/>
    </location>
</feature>
<dbReference type="SUPFAM" id="SSF52540">
    <property type="entry name" value="P-loop containing nucleoside triphosphate hydrolases"/>
    <property type="match status" value="1"/>
</dbReference>
<dbReference type="EMBL" id="CP024699">
    <property type="protein sequence ID" value="ATV59724.1"/>
    <property type="molecule type" value="Genomic_DNA"/>
</dbReference>
<protein>
    <recommendedName>
        <fullName evidence="1">AAA-ATPase-like domain-containing protein</fullName>
    </recommendedName>
</protein>
<gene>
    <name evidence="2" type="ORF">CTM72_08370</name>
</gene>
<dbReference type="Pfam" id="PF08011">
    <property type="entry name" value="PDDEXK_9"/>
    <property type="match status" value="1"/>
</dbReference>
<dbReference type="Pfam" id="PF09820">
    <property type="entry name" value="AAA-ATPase_like"/>
    <property type="match status" value="1"/>
</dbReference>
<dbReference type="AlphaFoldDB" id="A0A2D3NYH8"/>
<accession>A0A2D3NYH8</accession>
<dbReference type="InterPro" id="IPR018631">
    <property type="entry name" value="AAA-ATPase-like_dom"/>
</dbReference>
<dbReference type="InterPro" id="IPR012547">
    <property type="entry name" value="PDDEXK_9"/>
</dbReference>
<dbReference type="PANTHER" id="PTHR34825">
    <property type="entry name" value="CONSERVED PROTEIN, WITH A WEAK D-GALACTARATE DEHYDRATASE/ALTRONATE HYDROLASE DOMAIN"/>
    <property type="match status" value="1"/>
</dbReference>
<sequence length="544" mass="63739">MKRLAIGLSDFKHLIEEDFYYFDKTAFIEEVIKDGAVVKLFARPRRFGKTLNMSMLKYFFDIENNEENKKLFKDLYIEKTDAFKEQGQYPVIFLSLKDLKASTWEEMEEKISVVLSDLFSEYEYLINDLLGADSDKFKKIINEDANLSNLGRSLKLLTKMLYEKYNKKVVVLIDEYDSPLVSAYINGYYEKAKDFFKTFYSMVLKDNVYLQMGVMTGIIRVIKAGIFSDLNNLSTYTILSDVYTDSYGLTEEEVVKSLKDYGIEQEISNVKDWYDGYRFGDSEVYNPWSILNFLWYKELRAYWVDTSGNDLINDVLKIVTKNTIEALERLFNGEGLKQNISGTSDLSKLLSEEELWELMLFSGYLTIEEKIDQDNYVLRLPNKEVRTLYRKTFFERYFGRGSKLLYLMEALTENRIDEYEERLQEILLTSVSYNDTKKGNEAFYHGLIMGMGLYLEGEYITKSNIESGLGRYDFVIEPKNKARRAYIMEFKSTDSIEKLEEVSKEALEQIEDKKYDVSLKQNGIKDITYMGIAFCGKEIKIEYK</sequence>
<organism evidence="2 3">
    <name type="scientific">Fusobacterium pseudoperiodonticum</name>
    <dbReference type="NCBI Taxonomy" id="2663009"/>
    <lineage>
        <taxon>Bacteria</taxon>
        <taxon>Fusobacteriati</taxon>
        <taxon>Fusobacteriota</taxon>
        <taxon>Fusobacteriia</taxon>
        <taxon>Fusobacteriales</taxon>
        <taxon>Fusobacteriaceae</taxon>
        <taxon>Fusobacterium</taxon>
    </lineage>
</organism>
<evidence type="ECO:0000313" key="2">
    <source>
        <dbReference type="EMBL" id="ATV59724.1"/>
    </source>
</evidence>
<evidence type="ECO:0000313" key="3">
    <source>
        <dbReference type="Proteomes" id="UP000230056"/>
    </source>
</evidence>
<evidence type="ECO:0000259" key="1">
    <source>
        <dbReference type="Pfam" id="PF09820"/>
    </source>
</evidence>
<reference evidence="2 3" key="1">
    <citation type="submission" date="2017-11" db="EMBL/GenBank/DDBJ databases">
        <title>Genome sequencing of Fusobacterium periodonticum KCOM 1261.</title>
        <authorList>
            <person name="Kook J.-K."/>
            <person name="Park S.-N."/>
            <person name="Lim Y.K."/>
        </authorList>
    </citation>
    <scope>NUCLEOTIDE SEQUENCE [LARGE SCALE GENOMIC DNA]</scope>
    <source>
        <strain evidence="2 3">KCOM 1261</strain>
    </source>
</reference>
<dbReference type="Proteomes" id="UP000230056">
    <property type="component" value="Chromosome"/>
</dbReference>
<name>A0A2D3NYH8_9FUSO</name>
<dbReference type="PANTHER" id="PTHR34825:SF1">
    <property type="entry name" value="AAA-ATPASE-LIKE DOMAIN-CONTAINING PROTEIN"/>
    <property type="match status" value="1"/>
</dbReference>
<proteinExistence type="predicted"/>
<dbReference type="RefSeq" id="WP_100025090.1">
    <property type="nucleotide sequence ID" value="NZ_CP024699.1"/>
</dbReference>
<dbReference type="InterPro" id="IPR027417">
    <property type="entry name" value="P-loop_NTPase"/>
</dbReference>